<organism evidence="2 3">
    <name type="scientific">Zymoseptoria tritici (strain ST99CH_3D7)</name>
    <dbReference type="NCBI Taxonomy" id="1276538"/>
    <lineage>
        <taxon>Eukaryota</taxon>
        <taxon>Fungi</taxon>
        <taxon>Dikarya</taxon>
        <taxon>Ascomycota</taxon>
        <taxon>Pezizomycotina</taxon>
        <taxon>Dothideomycetes</taxon>
        <taxon>Dothideomycetidae</taxon>
        <taxon>Mycosphaerellales</taxon>
        <taxon>Mycosphaerellaceae</taxon>
        <taxon>Zymoseptoria</taxon>
    </lineage>
</organism>
<evidence type="ECO:0000313" key="2">
    <source>
        <dbReference type="EMBL" id="SMQ48588.1"/>
    </source>
</evidence>
<feature type="region of interest" description="Disordered" evidence="1">
    <location>
        <begin position="157"/>
        <end position="187"/>
    </location>
</feature>
<keyword evidence="3" id="KW-1185">Reference proteome</keyword>
<feature type="compositionally biased region" description="Basic and acidic residues" evidence="1">
    <location>
        <begin position="163"/>
        <end position="178"/>
    </location>
</feature>
<sequence>MSFLRRLSNPFMIWAPRRFHSEDIPPQPKDAIFQLQLGRDDFIRIDEYTLQRAGICGSHGFARKTLRALHKSGIVDDSTGRPITTKIDRAIVTTLRFLSVPKQRELVMFLFFWEEEVKRWDLLCAEEAEVGSLLRRNEVQEPFKVELQNALKVLQSRKRSWPSRRDQSGRPLEAEEGRLPSYAEATS</sequence>
<accession>A0A1X7RMF9</accession>
<dbReference type="Proteomes" id="UP000215127">
    <property type="component" value="Chromosome 3"/>
</dbReference>
<evidence type="ECO:0000256" key="1">
    <source>
        <dbReference type="SAM" id="MobiDB-lite"/>
    </source>
</evidence>
<proteinExistence type="predicted"/>
<gene>
    <name evidence="2" type="ORF">ZT3D7_G3738</name>
</gene>
<dbReference type="AlphaFoldDB" id="A0A1X7RMF9"/>
<evidence type="ECO:0000313" key="3">
    <source>
        <dbReference type="Proteomes" id="UP000215127"/>
    </source>
</evidence>
<protein>
    <submittedName>
        <fullName evidence="2">Uncharacterized protein</fullName>
    </submittedName>
</protein>
<dbReference type="STRING" id="1276538.A0A1X7RMF9"/>
<dbReference type="EMBL" id="LT853694">
    <property type="protein sequence ID" value="SMQ48588.1"/>
    <property type="molecule type" value="Genomic_DNA"/>
</dbReference>
<reference evidence="2 3" key="1">
    <citation type="submission" date="2016-06" db="EMBL/GenBank/DDBJ databases">
        <authorList>
            <person name="Kjaerup R.B."/>
            <person name="Dalgaard T.S."/>
            <person name="Juul-Madsen H.R."/>
        </authorList>
    </citation>
    <scope>NUCLEOTIDE SEQUENCE [LARGE SCALE GENOMIC DNA]</scope>
</reference>
<name>A0A1X7RMF9_ZYMT9</name>